<reference evidence="1 2" key="1">
    <citation type="submission" date="2023-07" db="EMBL/GenBank/DDBJ databases">
        <title>Sequencing the genomes of 1000 actinobacteria strains.</title>
        <authorList>
            <person name="Klenk H.-P."/>
        </authorList>
    </citation>
    <scope>NUCLEOTIDE SEQUENCE [LARGE SCALE GENOMIC DNA]</scope>
    <source>
        <strain evidence="1 2">DSM 41600</strain>
    </source>
</reference>
<proteinExistence type="predicted"/>
<gene>
    <name evidence="1" type="ORF">JOF35_000818</name>
</gene>
<accession>A0ABT9KM77</accession>
<comment type="caution">
    <text evidence="1">The sequence shown here is derived from an EMBL/GenBank/DDBJ whole genome shotgun (WGS) entry which is preliminary data.</text>
</comment>
<dbReference type="Gene3D" id="2.60.120.10">
    <property type="entry name" value="Jelly Rolls"/>
    <property type="match status" value="1"/>
</dbReference>
<keyword evidence="2" id="KW-1185">Reference proteome</keyword>
<organism evidence="1 2">
    <name type="scientific">Streptomyces demainii</name>
    <dbReference type="NCBI Taxonomy" id="588122"/>
    <lineage>
        <taxon>Bacteria</taxon>
        <taxon>Bacillati</taxon>
        <taxon>Actinomycetota</taxon>
        <taxon>Actinomycetes</taxon>
        <taxon>Kitasatosporales</taxon>
        <taxon>Streptomycetaceae</taxon>
        <taxon>Streptomyces</taxon>
    </lineage>
</organism>
<sequence>MGGGIAMVEVKTIEKPDERRDFPGGHIEALHLTGLDFAVGTFEPGWRWSESLRPIVGTGLCEVRHTGVVVRGRMRLRTAEGAETEVGPGDVYVVPPGHDAWVVGDEQAVVYDVAGQMAETYAKSSHAGA</sequence>
<dbReference type="SUPFAM" id="SSF51182">
    <property type="entry name" value="RmlC-like cupins"/>
    <property type="match status" value="1"/>
</dbReference>
<dbReference type="EMBL" id="JAURUE010000001">
    <property type="protein sequence ID" value="MDP9608541.1"/>
    <property type="molecule type" value="Genomic_DNA"/>
</dbReference>
<protein>
    <recommendedName>
        <fullName evidence="3">Cupin</fullName>
    </recommendedName>
</protein>
<dbReference type="CDD" id="cd06990">
    <property type="entry name" value="cupin_DUF861"/>
    <property type="match status" value="1"/>
</dbReference>
<evidence type="ECO:0008006" key="3">
    <source>
        <dbReference type="Google" id="ProtNLM"/>
    </source>
</evidence>
<name>A0ABT9KM77_9ACTN</name>
<dbReference type="InterPro" id="IPR014710">
    <property type="entry name" value="RmlC-like_jellyroll"/>
</dbReference>
<dbReference type="InterPro" id="IPR011051">
    <property type="entry name" value="RmlC_Cupin_sf"/>
</dbReference>
<evidence type="ECO:0000313" key="1">
    <source>
        <dbReference type="EMBL" id="MDP9608541.1"/>
    </source>
</evidence>
<evidence type="ECO:0000313" key="2">
    <source>
        <dbReference type="Proteomes" id="UP001234880"/>
    </source>
</evidence>
<dbReference type="Proteomes" id="UP001234880">
    <property type="component" value="Unassembled WGS sequence"/>
</dbReference>